<dbReference type="Pfam" id="PF00011">
    <property type="entry name" value="HSP20"/>
    <property type="match status" value="1"/>
</dbReference>
<accession>A0ABR2LU72</accession>
<name>A0ABR2LU72_9ASPA</name>
<evidence type="ECO:0000313" key="2">
    <source>
        <dbReference type="EMBL" id="KAK8950019.1"/>
    </source>
</evidence>
<sequence>MPSLFGNLIRKLFFFPGIPPLQTGASNVNVEVALCGDKVRVIEISGKWEEKEAGGENWRNNQWWEHGFVRRLEVPDDADLMKMEACIADDVALEIKLSKKASNSQINDGEMKES</sequence>
<dbReference type="PANTHER" id="PTHR47838:SF1">
    <property type="entry name" value="21.7 KDA CLASS VI HEAT SHOCK PROTEIN"/>
    <property type="match status" value="1"/>
</dbReference>
<dbReference type="PANTHER" id="PTHR47838">
    <property type="entry name" value="21.7 KDA CLASS VI HEAT SHOCK PROTEIN"/>
    <property type="match status" value="1"/>
</dbReference>
<feature type="domain" description="SHSP" evidence="1">
    <location>
        <begin position="29"/>
        <end position="105"/>
    </location>
</feature>
<reference evidence="2 3" key="1">
    <citation type="journal article" date="2022" name="Nat. Plants">
        <title>Genomes of leafy and leafless Platanthera orchids illuminate the evolution of mycoheterotrophy.</title>
        <authorList>
            <person name="Li M.H."/>
            <person name="Liu K.W."/>
            <person name="Li Z."/>
            <person name="Lu H.C."/>
            <person name="Ye Q.L."/>
            <person name="Zhang D."/>
            <person name="Wang J.Y."/>
            <person name="Li Y.F."/>
            <person name="Zhong Z.M."/>
            <person name="Liu X."/>
            <person name="Yu X."/>
            <person name="Liu D.K."/>
            <person name="Tu X.D."/>
            <person name="Liu B."/>
            <person name="Hao Y."/>
            <person name="Liao X.Y."/>
            <person name="Jiang Y.T."/>
            <person name="Sun W.H."/>
            <person name="Chen J."/>
            <person name="Chen Y.Q."/>
            <person name="Ai Y."/>
            <person name="Zhai J.W."/>
            <person name="Wu S.S."/>
            <person name="Zhou Z."/>
            <person name="Hsiao Y.Y."/>
            <person name="Wu W.L."/>
            <person name="Chen Y.Y."/>
            <person name="Lin Y.F."/>
            <person name="Hsu J.L."/>
            <person name="Li C.Y."/>
            <person name="Wang Z.W."/>
            <person name="Zhao X."/>
            <person name="Zhong W.Y."/>
            <person name="Ma X.K."/>
            <person name="Ma L."/>
            <person name="Huang J."/>
            <person name="Chen G.Z."/>
            <person name="Huang M.Z."/>
            <person name="Huang L."/>
            <person name="Peng D.H."/>
            <person name="Luo Y.B."/>
            <person name="Zou S.Q."/>
            <person name="Chen S.P."/>
            <person name="Lan S."/>
            <person name="Tsai W.C."/>
            <person name="Van de Peer Y."/>
            <person name="Liu Z.J."/>
        </authorList>
    </citation>
    <scope>NUCLEOTIDE SEQUENCE [LARGE SCALE GENOMIC DNA]</scope>
    <source>
        <strain evidence="2">Lor288</strain>
    </source>
</reference>
<protein>
    <submittedName>
        <fullName evidence="2">21.7 kDa class VI heat shock protein</fullName>
    </submittedName>
</protein>
<dbReference type="Gene3D" id="2.60.40.790">
    <property type="match status" value="1"/>
</dbReference>
<dbReference type="EMBL" id="JBBWWR010000015">
    <property type="protein sequence ID" value="KAK8950019.1"/>
    <property type="molecule type" value="Genomic_DNA"/>
</dbReference>
<proteinExistence type="predicted"/>
<dbReference type="SUPFAM" id="SSF49764">
    <property type="entry name" value="HSP20-like chaperones"/>
    <property type="match status" value="1"/>
</dbReference>
<dbReference type="InterPro" id="IPR002068">
    <property type="entry name" value="A-crystallin/Hsp20_dom"/>
</dbReference>
<evidence type="ECO:0000259" key="1">
    <source>
        <dbReference type="Pfam" id="PF00011"/>
    </source>
</evidence>
<dbReference type="Proteomes" id="UP001412067">
    <property type="component" value="Unassembled WGS sequence"/>
</dbReference>
<keyword evidence="3" id="KW-1185">Reference proteome</keyword>
<dbReference type="InterPro" id="IPR008978">
    <property type="entry name" value="HSP20-like_chaperone"/>
</dbReference>
<evidence type="ECO:0000313" key="3">
    <source>
        <dbReference type="Proteomes" id="UP001412067"/>
    </source>
</evidence>
<organism evidence="2 3">
    <name type="scientific">Platanthera guangdongensis</name>
    <dbReference type="NCBI Taxonomy" id="2320717"/>
    <lineage>
        <taxon>Eukaryota</taxon>
        <taxon>Viridiplantae</taxon>
        <taxon>Streptophyta</taxon>
        <taxon>Embryophyta</taxon>
        <taxon>Tracheophyta</taxon>
        <taxon>Spermatophyta</taxon>
        <taxon>Magnoliopsida</taxon>
        <taxon>Liliopsida</taxon>
        <taxon>Asparagales</taxon>
        <taxon>Orchidaceae</taxon>
        <taxon>Orchidoideae</taxon>
        <taxon>Orchideae</taxon>
        <taxon>Orchidinae</taxon>
        <taxon>Platanthera</taxon>
    </lineage>
</organism>
<keyword evidence="2" id="KW-0346">Stress response</keyword>
<comment type="caution">
    <text evidence="2">The sequence shown here is derived from an EMBL/GenBank/DDBJ whole genome shotgun (WGS) entry which is preliminary data.</text>
</comment>
<gene>
    <name evidence="2" type="primary">HSP21.7</name>
    <name evidence="2" type="ORF">KSP40_PGU008096</name>
</gene>